<evidence type="ECO:0000313" key="2">
    <source>
        <dbReference type="EMBL" id="KAH0908546.1"/>
    </source>
</evidence>
<feature type="compositionally biased region" description="Polar residues" evidence="1">
    <location>
        <begin position="12"/>
        <end position="22"/>
    </location>
</feature>
<accession>A0ABQ8BUR7</accession>
<sequence length="170" mass="19606">MSLKKQNDQNKRNQSLITSQRRVYSGEGSSEFHRDSNVQQIPNLNLMTQFISPLGHHHDHGVSVSISDINLVMNHQYHHAHQTSQSRCIDHNNPEENLVYNEEMVEVSNLTCWFTQNSEEVSSLHLHEPVMETTMYVHEPSMMDIPSFPSPLTQSSFLDQGMKHILSRIL</sequence>
<organism evidence="2 3">
    <name type="scientific">Brassica napus</name>
    <name type="common">Rape</name>
    <dbReference type="NCBI Taxonomy" id="3708"/>
    <lineage>
        <taxon>Eukaryota</taxon>
        <taxon>Viridiplantae</taxon>
        <taxon>Streptophyta</taxon>
        <taxon>Embryophyta</taxon>
        <taxon>Tracheophyta</taxon>
        <taxon>Spermatophyta</taxon>
        <taxon>Magnoliopsida</taxon>
        <taxon>eudicotyledons</taxon>
        <taxon>Gunneridae</taxon>
        <taxon>Pentapetalae</taxon>
        <taxon>rosids</taxon>
        <taxon>malvids</taxon>
        <taxon>Brassicales</taxon>
        <taxon>Brassicaceae</taxon>
        <taxon>Brassiceae</taxon>
        <taxon>Brassica</taxon>
    </lineage>
</organism>
<keyword evidence="3" id="KW-1185">Reference proteome</keyword>
<dbReference type="EMBL" id="JAGKQM010000009">
    <property type="protein sequence ID" value="KAH0908546.1"/>
    <property type="molecule type" value="Genomic_DNA"/>
</dbReference>
<dbReference type="Proteomes" id="UP000824890">
    <property type="component" value="Unassembled WGS sequence"/>
</dbReference>
<name>A0ABQ8BUR7_BRANA</name>
<feature type="region of interest" description="Disordered" evidence="1">
    <location>
        <begin position="1"/>
        <end position="34"/>
    </location>
</feature>
<reference evidence="2 3" key="1">
    <citation type="submission" date="2021-05" db="EMBL/GenBank/DDBJ databases">
        <title>Genome Assembly of Synthetic Allotetraploid Brassica napus Reveals Homoeologous Exchanges between Subgenomes.</title>
        <authorList>
            <person name="Davis J.T."/>
        </authorList>
    </citation>
    <scope>NUCLEOTIDE SEQUENCE [LARGE SCALE GENOMIC DNA]</scope>
    <source>
        <strain evidence="3">cv. Da-Ae</strain>
        <tissue evidence="2">Seedling</tissue>
    </source>
</reference>
<protein>
    <submittedName>
        <fullName evidence="2">Uncharacterized protein</fullName>
    </submittedName>
</protein>
<feature type="compositionally biased region" description="Basic and acidic residues" evidence="1">
    <location>
        <begin position="1"/>
        <end position="11"/>
    </location>
</feature>
<proteinExistence type="predicted"/>
<evidence type="ECO:0000313" key="3">
    <source>
        <dbReference type="Proteomes" id="UP000824890"/>
    </source>
</evidence>
<comment type="caution">
    <text evidence="2">The sequence shown here is derived from an EMBL/GenBank/DDBJ whole genome shotgun (WGS) entry which is preliminary data.</text>
</comment>
<evidence type="ECO:0000256" key="1">
    <source>
        <dbReference type="SAM" id="MobiDB-lite"/>
    </source>
</evidence>
<gene>
    <name evidence="2" type="ORF">HID58_031867</name>
</gene>